<sequence length="127" mass="13526">MQFDEYNSIKTSTNSLFSPSVRNLDAVSLPTVSPPPLAIYGNPKPVGACMCVCVLHPDQLPMNNPIKYSQCGITFIQGSPIFSSPQTHALGVERAPVAWRPPIRCGSDMNPLTQETVGGIGEVVGVA</sequence>
<dbReference type="AlphaFoldDB" id="A0AAV4WXY8"/>
<proteinExistence type="predicted"/>
<comment type="caution">
    <text evidence="1">The sequence shown here is derived from an EMBL/GenBank/DDBJ whole genome shotgun (WGS) entry which is preliminary data.</text>
</comment>
<dbReference type="Proteomes" id="UP001054837">
    <property type="component" value="Unassembled WGS sequence"/>
</dbReference>
<keyword evidence="2" id="KW-1185">Reference proteome</keyword>
<gene>
    <name evidence="1" type="ORF">CDAR_468361</name>
</gene>
<dbReference type="EMBL" id="BPLQ01015235">
    <property type="protein sequence ID" value="GIY86685.1"/>
    <property type="molecule type" value="Genomic_DNA"/>
</dbReference>
<protein>
    <recommendedName>
        <fullName evidence="3">DUF4150 domain-containing protein</fullName>
    </recommendedName>
</protein>
<accession>A0AAV4WXY8</accession>
<organism evidence="1 2">
    <name type="scientific">Caerostris darwini</name>
    <dbReference type="NCBI Taxonomy" id="1538125"/>
    <lineage>
        <taxon>Eukaryota</taxon>
        <taxon>Metazoa</taxon>
        <taxon>Ecdysozoa</taxon>
        <taxon>Arthropoda</taxon>
        <taxon>Chelicerata</taxon>
        <taxon>Arachnida</taxon>
        <taxon>Araneae</taxon>
        <taxon>Araneomorphae</taxon>
        <taxon>Entelegynae</taxon>
        <taxon>Araneoidea</taxon>
        <taxon>Araneidae</taxon>
        <taxon>Caerostris</taxon>
    </lineage>
</organism>
<evidence type="ECO:0000313" key="2">
    <source>
        <dbReference type="Proteomes" id="UP001054837"/>
    </source>
</evidence>
<evidence type="ECO:0000313" key="1">
    <source>
        <dbReference type="EMBL" id="GIY86685.1"/>
    </source>
</evidence>
<reference evidence="1 2" key="1">
    <citation type="submission" date="2021-06" db="EMBL/GenBank/DDBJ databases">
        <title>Caerostris darwini draft genome.</title>
        <authorList>
            <person name="Kono N."/>
            <person name="Arakawa K."/>
        </authorList>
    </citation>
    <scope>NUCLEOTIDE SEQUENCE [LARGE SCALE GENOMIC DNA]</scope>
</reference>
<evidence type="ECO:0008006" key="3">
    <source>
        <dbReference type="Google" id="ProtNLM"/>
    </source>
</evidence>
<name>A0AAV4WXY8_9ARAC</name>